<dbReference type="InterPro" id="IPR005548">
    <property type="entry name" value="Cell_div_FtsQ/DivIB_C"/>
</dbReference>
<evidence type="ECO:0000256" key="7">
    <source>
        <dbReference type="ARBA" id="ARBA00023136"/>
    </source>
</evidence>
<name>A0A7V5PPE1_CALAY</name>
<dbReference type="GO" id="GO:0090529">
    <property type="term" value="P:cell septum assembly"/>
    <property type="evidence" value="ECO:0007669"/>
    <property type="project" value="InterPro"/>
</dbReference>
<evidence type="ECO:0000256" key="2">
    <source>
        <dbReference type="ARBA" id="ARBA00022475"/>
    </source>
</evidence>
<gene>
    <name evidence="10" type="ORF">ENJ89_04510</name>
</gene>
<evidence type="ECO:0000256" key="8">
    <source>
        <dbReference type="ARBA" id="ARBA00023306"/>
    </source>
</evidence>
<dbReference type="PANTHER" id="PTHR35851">
    <property type="entry name" value="CELL DIVISION PROTEIN FTSQ"/>
    <property type="match status" value="1"/>
</dbReference>
<organism evidence="10">
    <name type="scientific">Caldithrix abyssi</name>
    <dbReference type="NCBI Taxonomy" id="187145"/>
    <lineage>
        <taxon>Bacteria</taxon>
        <taxon>Pseudomonadati</taxon>
        <taxon>Calditrichota</taxon>
        <taxon>Calditrichia</taxon>
        <taxon>Calditrichales</taxon>
        <taxon>Calditrichaceae</taxon>
        <taxon>Caldithrix</taxon>
    </lineage>
</organism>
<keyword evidence="2" id="KW-1003">Cell membrane</keyword>
<keyword evidence="7" id="KW-0472">Membrane</keyword>
<evidence type="ECO:0000256" key="1">
    <source>
        <dbReference type="ARBA" id="ARBA00004370"/>
    </source>
</evidence>
<evidence type="ECO:0000256" key="4">
    <source>
        <dbReference type="ARBA" id="ARBA00022618"/>
    </source>
</evidence>
<reference evidence="10" key="1">
    <citation type="journal article" date="2020" name="mSystems">
        <title>Genome- and Community-Level Interaction Insights into Carbon Utilization and Element Cycling Functions of Hydrothermarchaeota in Hydrothermal Sediment.</title>
        <authorList>
            <person name="Zhou Z."/>
            <person name="Liu Y."/>
            <person name="Xu W."/>
            <person name="Pan J."/>
            <person name="Luo Z.H."/>
            <person name="Li M."/>
        </authorList>
    </citation>
    <scope>NUCLEOTIDE SEQUENCE [LARGE SCALE GENOMIC DNA]</scope>
    <source>
        <strain evidence="10">HyVt-527</strain>
    </source>
</reference>
<dbReference type="InterPro" id="IPR034746">
    <property type="entry name" value="POTRA"/>
</dbReference>
<sequence length="262" mass="30451">MVKKTTRKRRKKSVKSGMIYLFVIVLLSAAAYGYRMIDRYLQQRLSEFELENIVVQGNDILSRAEVLRLCGVKSDKQKLLRIQPNQLRERILESPYVKNVNVVASLPATLRIVIEERRPVAFIYGRGLNLIDEQGFLMPVPRDNRSWNLPFITGIKESLGTLGQVTRSSAALQALEILSYLRFLKSPLIDLVAEVDMERAARPRLRFVKSGAVVKLNSRNYQDNLFVLDRFLTKYFDWKRLTSVEYFDMRFDNQLIVKEKKS</sequence>
<proteinExistence type="predicted"/>
<dbReference type="PANTHER" id="PTHR35851:SF1">
    <property type="entry name" value="CELL DIVISION PROTEIN FTSQ"/>
    <property type="match status" value="1"/>
</dbReference>
<evidence type="ECO:0000256" key="6">
    <source>
        <dbReference type="ARBA" id="ARBA00022989"/>
    </source>
</evidence>
<keyword evidence="3" id="KW-0997">Cell inner membrane</keyword>
<dbReference type="PROSITE" id="PS51779">
    <property type="entry name" value="POTRA"/>
    <property type="match status" value="1"/>
</dbReference>
<dbReference type="GO" id="GO:0016020">
    <property type="term" value="C:membrane"/>
    <property type="evidence" value="ECO:0007669"/>
    <property type="project" value="UniProtKB-SubCell"/>
</dbReference>
<evidence type="ECO:0000256" key="3">
    <source>
        <dbReference type="ARBA" id="ARBA00022519"/>
    </source>
</evidence>
<dbReference type="AlphaFoldDB" id="A0A7V5PPE1"/>
<dbReference type="EMBL" id="DROD01000305">
    <property type="protein sequence ID" value="HHJ52435.1"/>
    <property type="molecule type" value="Genomic_DNA"/>
</dbReference>
<protein>
    <submittedName>
        <fullName evidence="10">FtsQ-type POTRA domain-containing protein</fullName>
    </submittedName>
</protein>
<comment type="subcellular location">
    <subcellularLocation>
        <location evidence="1">Membrane</location>
    </subcellularLocation>
</comment>
<comment type="caution">
    <text evidence="10">The sequence shown here is derived from an EMBL/GenBank/DDBJ whole genome shotgun (WGS) entry which is preliminary data.</text>
</comment>
<dbReference type="InterPro" id="IPR013685">
    <property type="entry name" value="POTRA_FtsQ_type"/>
</dbReference>
<keyword evidence="4" id="KW-0132">Cell division</keyword>
<evidence type="ECO:0000259" key="9">
    <source>
        <dbReference type="PROSITE" id="PS51779"/>
    </source>
</evidence>
<dbReference type="InterPro" id="IPR026579">
    <property type="entry name" value="FtsQ"/>
</dbReference>
<accession>A0A7V5PPE1</accession>
<dbReference type="Pfam" id="PF08478">
    <property type="entry name" value="POTRA_1"/>
    <property type="match status" value="1"/>
</dbReference>
<feature type="domain" description="POTRA" evidence="9">
    <location>
        <begin position="48"/>
        <end position="117"/>
    </location>
</feature>
<evidence type="ECO:0000256" key="5">
    <source>
        <dbReference type="ARBA" id="ARBA00022692"/>
    </source>
</evidence>
<keyword evidence="8" id="KW-0131">Cell cycle</keyword>
<evidence type="ECO:0000313" key="10">
    <source>
        <dbReference type="EMBL" id="HHJ52435.1"/>
    </source>
</evidence>
<dbReference type="Proteomes" id="UP000886124">
    <property type="component" value="Unassembled WGS sequence"/>
</dbReference>
<dbReference type="Gene3D" id="3.10.20.310">
    <property type="entry name" value="membrane protein fhac"/>
    <property type="match status" value="1"/>
</dbReference>
<keyword evidence="6" id="KW-1133">Transmembrane helix</keyword>
<keyword evidence="5" id="KW-0812">Transmembrane</keyword>
<dbReference type="Pfam" id="PF03799">
    <property type="entry name" value="FtsQ_DivIB_C"/>
    <property type="match status" value="1"/>
</dbReference>